<proteinExistence type="predicted"/>
<accession>D5UH53</accession>
<dbReference type="SUPFAM" id="SSF49384">
    <property type="entry name" value="Carbohydrate-binding domain"/>
    <property type="match status" value="1"/>
</dbReference>
<dbReference type="Gene3D" id="2.60.40.290">
    <property type="match status" value="1"/>
</dbReference>
<dbReference type="PANTHER" id="PTHR31836">
    <property type="match status" value="1"/>
</dbReference>
<dbReference type="PROSITE" id="PS51173">
    <property type="entry name" value="CBM2"/>
    <property type="match status" value="1"/>
</dbReference>
<evidence type="ECO:0000313" key="8">
    <source>
        <dbReference type="Proteomes" id="UP000000849"/>
    </source>
</evidence>
<organism evidence="7 8">
    <name type="scientific">Cellulomonas flavigena (strain ATCC 482 / DSM 20109 / BCRC 11376 / JCM 18109 / NBRC 3775 / NCIMB 8073 / NRS 134)</name>
    <dbReference type="NCBI Taxonomy" id="446466"/>
    <lineage>
        <taxon>Bacteria</taxon>
        <taxon>Bacillati</taxon>
        <taxon>Actinomycetota</taxon>
        <taxon>Actinomycetes</taxon>
        <taxon>Micrococcales</taxon>
        <taxon>Cellulomonadaceae</taxon>
        <taxon>Cellulomonas</taxon>
    </lineage>
</organism>
<dbReference type="InterPro" id="IPR001919">
    <property type="entry name" value="CBD2"/>
</dbReference>
<feature type="compositionally biased region" description="Low complexity" evidence="4">
    <location>
        <begin position="316"/>
        <end position="325"/>
    </location>
</feature>
<dbReference type="InterPro" id="IPR012291">
    <property type="entry name" value="CBM2_carb-bd_dom_sf"/>
</dbReference>
<dbReference type="Pfam" id="PF00553">
    <property type="entry name" value="CBM_2"/>
    <property type="match status" value="1"/>
</dbReference>
<dbReference type="HOGENOM" id="CLU_048095_0_0_11"/>
<dbReference type="GO" id="GO:0005975">
    <property type="term" value="P:carbohydrate metabolic process"/>
    <property type="evidence" value="ECO:0007669"/>
    <property type="project" value="InterPro"/>
</dbReference>
<feature type="compositionally biased region" description="Pro residues" evidence="4">
    <location>
        <begin position="326"/>
        <end position="336"/>
    </location>
</feature>
<evidence type="ECO:0000256" key="5">
    <source>
        <dbReference type="SAM" id="SignalP"/>
    </source>
</evidence>
<name>D5UH53_CELFN</name>
<evidence type="ECO:0000256" key="2">
    <source>
        <dbReference type="ARBA" id="ARBA00022801"/>
    </source>
</evidence>
<dbReference type="OrthoDB" id="3494484at2"/>
<dbReference type="SMART" id="SM00637">
    <property type="entry name" value="CBD_II"/>
    <property type="match status" value="1"/>
</dbReference>
<evidence type="ECO:0000256" key="3">
    <source>
        <dbReference type="ARBA" id="ARBA00023295"/>
    </source>
</evidence>
<protein>
    <submittedName>
        <fullName evidence="7">Cellulose-binding family II</fullName>
    </submittedName>
</protein>
<dbReference type="KEGG" id="cfl:Cfla_0338"/>
<dbReference type="AlphaFoldDB" id="D5UH53"/>
<feature type="region of interest" description="Disordered" evidence="4">
    <location>
        <begin position="316"/>
        <end position="361"/>
    </location>
</feature>
<dbReference type="EMBL" id="CP001964">
    <property type="protein sequence ID" value="ADG73256.1"/>
    <property type="molecule type" value="Genomic_DNA"/>
</dbReference>
<dbReference type="InterPro" id="IPR008965">
    <property type="entry name" value="CBM2/CBM3_carb-bd_dom_sf"/>
</dbReference>
<dbReference type="SUPFAM" id="SSF50685">
    <property type="entry name" value="Barwin-like endoglucanases"/>
    <property type="match status" value="1"/>
</dbReference>
<dbReference type="InterPro" id="IPR036908">
    <property type="entry name" value="RlpA-like_sf"/>
</dbReference>
<keyword evidence="2" id="KW-0378">Hydrolase</keyword>
<dbReference type="PANTHER" id="PTHR31836:SF28">
    <property type="entry name" value="SRCR DOMAIN-CONTAINING PROTEIN-RELATED"/>
    <property type="match status" value="1"/>
</dbReference>
<dbReference type="GO" id="GO:0030247">
    <property type="term" value="F:polysaccharide binding"/>
    <property type="evidence" value="ECO:0007669"/>
    <property type="project" value="UniProtKB-UniRule"/>
</dbReference>
<dbReference type="eggNOG" id="COG2730">
    <property type="taxonomic scope" value="Bacteria"/>
</dbReference>
<reference evidence="7 8" key="1">
    <citation type="journal article" date="2010" name="Stand. Genomic Sci.">
        <title>Complete genome sequence of Cellulomonas flavigena type strain (134).</title>
        <authorList>
            <person name="Abt B."/>
            <person name="Foster B."/>
            <person name="Lapidus A."/>
            <person name="Clum A."/>
            <person name="Sun H."/>
            <person name="Pukall R."/>
            <person name="Lucas S."/>
            <person name="Glavina Del Rio T."/>
            <person name="Nolan M."/>
            <person name="Tice H."/>
            <person name="Cheng J.F."/>
            <person name="Pitluck S."/>
            <person name="Liolios K."/>
            <person name="Ivanova N."/>
            <person name="Mavromatis K."/>
            <person name="Ovchinnikova G."/>
            <person name="Pati A."/>
            <person name="Goodwin L."/>
            <person name="Chen A."/>
            <person name="Palaniappan K."/>
            <person name="Land M."/>
            <person name="Hauser L."/>
            <person name="Chang Y.J."/>
            <person name="Jeffries C.D."/>
            <person name="Rohde M."/>
            <person name="Goker M."/>
            <person name="Woyke T."/>
            <person name="Bristow J."/>
            <person name="Eisen J.A."/>
            <person name="Markowitz V."/>
            <person name="Hugenholtz P."/>
            <person name="Kyrpides N.C."/>
            <person name="Klenk H.P."/>
        </authorList>
    </citation>
    <scope>NUCLEOTIDE SEQUENCE [LARGE SCALE GENOMIC DNA]</scope>
    <source>
        <strain evidence="8">ATCC 482 / DSM 20109 / BCRC 11376 / JCM 18109 / NBRC 3775 / NCIMB 8073 / NRS 134</strain>
    </source>
</reference>
<dbReference type="InterPro" id="IPR036749">
    <property type="entry name" value="Expansin_CBD_sf"/>
</dbReference>
<dbReference type="Gene3D" id="2.60.40.760">
    <property type="entry name" value="Expansin, cellulose-binding-like domain"/>
    <property type="match status" value="1"/>
</dbReference>
<feature type="domain" description="CBM2" evidence="6">
    <location>
        <begin position="357"/>
        <end position="454"/>
    </location>
</feature>
<dbReference type="CAZy" id="CBM2">
    <property type="family name" value="Carbohydrate-Binding Module Family 2"/>
</dbReference>
<dbReference type="Proteomes" id="UP000000849">
    <property type="component" value="Chromosome"/>
</dbReference>
<evidence type="ECO:0000259" key="6">
    <source>
        <dbReference type="PROSITE" id="PS51173"/>
    </source>
</evidence>
<feature type="compositionally biased region" description="Low complexity" evidence="4">
    <location>
        <begin position="337"/>
        <end position="347"/>
    </location>
</feature>
<keyword evidence="1 5" id="KW-0732">Signal</keyword>
<dbReference type="GO" id="GO:0004553">
    <property type="term" value="F:hydrolase activity, hydrolyzing O-glycosyl compounds"/>
    <property type="evidence" value="ECO:0007669"/>
    <property type="project" value="InterPro"/>
</dbReference>
<sequence length="454" mass="47326">MSALGKVRPVSRALAVLAAGAALVAAQSLAGPSADAVPPGAESEPVTGSATWFDNLGAPYGGCGLPQDQLETQNWIALNVYDTPGDYAMYPRPMAADDPKVGMFDNGRNCGRWVRVTIDDYCTGVNDGAPGQAFCRNGGWVEDEYNGATLDMLVADSCGDPNAWCRDDPYHLDLAHASLNLFEKDGAPVGDMDPNHWGNRKVTWEFIEAPDYSGDIEIGFIQGSEKWWAGVSINHLPNGIHGVEHFADGAWVTTPMNVDMGQSFLVKPTTTGGTDYRIRVTDVDDEYVFGGREYAFSLPESCGGKCSAPRTVVEYTTTEGDGSTPTPTPTPTPDVTPTPEVTVTPTPDVTPTPTPTTGHGVTACTATFRATSTWPGGYQGEVVVTAGEAALTTWTVTLPGVSVGSLWNGVPTAAGSGVTVTNAPYNGSLTPGGTVSFGFIGAGTPGDAAPSCSA</sequence>
<dbReference type="InterPro" id="IPR051477">
    <property type="entry name" value="Expansin_CellWall"/>
</dbReference>
<dbReference type="STRING" id="446466.Cfla_0338"/>
<gene>
    <name evidence="7" type="ordered locus">Cfla_0338</name>
</gene>
<keyword evidence="3" id="KW-0326">Glycosidase</keyword>
<keyword evidence="8" id="KW-1185">Reference proteome</keyword>
<evidence type="ECO:0000256" key="4">
    <source>
        <dbReference type="SAM" id="MobiDB-lite"/>
    </source>
</evidence>
<evidence type="ECO:0000313" key="7">
    <source>
        <dbReference type="EMBL" id="ADG73256.1"/>
    </source>
</evidence>
<feature type="chain" id="PRO_5039492026" evidence="5">
    <location>
        <begin position="31"/>
        <end position="454"/>
    </location>
</feature>
<evidence type="ECO:0000256" key="1">
    <source>
        <dbReference type="ARBA" id="ARBA00022729"/>
    </source>
</evidence>
<feature type="signal peptide" evidence="5">
    <location>
        <begin position="1"/>
        <end position="30"/>
    </location>
</feature>